<feature type="binding site" evidence="5">
    <location>
        <position position="31"/>
    </location>
    <ligand>
        <name>AMP</name>
        <dbReference type="ChEBI" id="CHEBI:456215"/>
    </ligand>
</feature>
<keyword evidence="5" id="KW-0963">Cytoplasm</keyword>
<dbReference type="GO" id="GO:0005737">
    <property type="term" value="C:cytoplasm"/>
    <property type="evidence" value="ECO:0007669"/>
    <property type="project" value="UniProtKB-SubCell"/>
</dbReference>
<dbReference type="GO" id="GO:0044209">
    <property type="term" value="P:AMP salvage"/>
    <property type="evidence" value="ECO:0007669"/>
    <property type="project" value="UniProtKB-UniRule"/>
</dbReference>
<comment type="catalytic activity">
    <reaction evidence="5 7">
        <text>AMP + ATP = 2 ADP</text>
        <dbReference type="Rhea" id="RHEA:12973"/>
        <dbReference type="ChEBI" id="CHEBI:30616"/>
        <dbReference type="ChEBI" id="CHEBI:456215"/>
        <dbReference type="ChEBI" id="CHEBI:456216"/>
        <dbReference type="EC" id="2.7.4.3"/>
    </reaction>
</comment>
<keyword evidence="5 7" id="KW-0067">ATP-binding</keyword>
<feature type="binding site" evidence="5">
    <location>
        <begin position="57"/>
        <end position="59"/>
    </location>
    <ligand>
        <name>AMP</name>
        <dbReference type="ChEBI" id="CHEBI:456215"/>
    </ligand>
</feature>
<keyword evidence="2 5" id="KW-0545">Nucleotide biosynthesis</keyword>
<dbReference type="GO" id="GO:0004017">
    <property type="term" value="F:AMP kinase activity"/>
    <property type="evidence" value="ECO:0007669"/>
    <property type="project" value="UniProtKB-UniRule"/>
</dbReference>
<reference evidence="8 9" key="1">
    <citation type="submission" date="2016-11" db="EMBL/GenBank/DDBJ databases">
        <title>Draft Genome Sequences of Nine Cyanobacterial Strains from Diverse Habitats.</title>
        <authorList>
            <person name="Zhu T."/>
            <person name="Hou S."/>
            <person name="Lu X."/>
            <person name="Hess W.R."/>
        </authorList>
    </citation>
    <scope>NUCLEOTIDE SEQUENCE [LARGE SCALE GENOMIC DNA]</scope>
    <source>
        <strain evidence="8 9">NIES-592</strain>
    </source>
</reference>
<protein>
    <recommendedName>
        <fullName evidence="5 7">Adenylate kinase</fullName>
        <shortName evidence="5">AK</shortName>
        <ecNumber evidence="5 7">2.7.4.3</ecNumber>
    </recommendedName>
    <alternativeName>
        <fullName evidence="5">ATP-AMP transphosphorylase</fullName>
    </alternativeName>
    <alternativeName>
        <fullName evidence="5">ATP:AMP phosphotransferase</fullName>
    </alternativeName>
    <alternativeName>
        <fullName evidence="5">Adenylate monophosphate kinase</fullName>
    </alternativeName>
</protein>
<keyword evidence="1 5" id="KW-0808">Transferase</keyword>
<dbReference type="Gene3D" id="3.40.50.300">
    <property type="entry name" value="P-loop containing nucleotide triphosphate hydrolases"/>
    <property type="match status" value="1"/>
</dbReference>
<dbReference type="SUPFAM" id="SSF52540">
    <property type="entry name" value="P-loop containing nucleoside triphosphate hydrolases"/>
    <property type="match status" value="1"/>
</dbReference>
<dbReference type="EMBL" id="MRCA01000002">
    <property type="protein sequence ID" value="OKH15550.1"/>
    <property type="molecule type" value="Genomic_DNA"/>
</dbReference>
<comment type="pathway">
    <text evidence="5">Purine metabolism; AMP biosynthesis via salvage pathway; AMP from ADP: step 1/1.</text>
</comment>
<dbReference type="HAMAP" id="MF_00235">
    <property type="entry name" value="Adenylate_kinase_Adk"/>
    <property type="match status" value="1"/>
</dbReference>
<evidence type="ECO:0000313" key="8">
    <source>
        <dbReference type="EMBL" id="OKH15550.1"/>
    </source>
</evidence>
<gene>
    <name evidence="5" type="primary">adk</name>
    <name evidence="8" type="ORF">NIES592_05510</name>
</gene>
<evidence type="ECO:0000256" key="4">
    <source>
        <dbReference type="ARBA" id="ARBA00022777"/>
    </source>
</evidence>
<comment type="function">
    <text evidence="5">Catalyzes the reversible transfer of the terminal phosphate group between ATP and AMP. Plays an important role in cellular energy homeostasis and in adenine nucleotide metabolism.</text>
</comment>
<dbReference type="CDD" id="cd01428">
    <property type="entry name" value="ADK"/>
    <property type="match status" value="1"/>
</dbReference>
<dbReference type="PRINTS" id="PR00094">
    <property type="entry name" value="ADENYLTKNASE"/>
</dbReference>
<comment type="caution">
    <text evidence="5">Lacks conserved residue(s) required for the propagation of feature annotation.</text>
</comment>
<dbReference type="OrthoDB" id="9805030at2"/>
<feature type="binding site" evidence="5">
    <location>
        <begin position="10"/>
        <end position="15"/>
    </location>
    <ligand>
        <name>ATP</name>
        <dbReference type="ChEBI" id="CHEBI:30616"/>
    </ligand>
</feature>
<keyword evidence="3 5" id="KW-0547">Nucleotide-binding</keyword>
<dbReference type="Proteomes" id="UP000186391">
    <property type="component" value="Unassembled WGS sequence"/>
</dbReference>
<feature type="binding site" evidence="5">
    <location>
        <position position="92"/>
    </location>
    <ligand>
        <name>AMP</name>
        <dbReference type="ChEBI" id="CHEBI:456215"/>
    </ligand>
</feature>
<dbReference type="InterPro" id="IPR000850">
    <property type="entry name" value="Adenylat/UMP-CMP_kin"/>
</dbReference>
<dbReference type="Pfam" id="PF00406">
    <property type="entry name" value="ADK"/>
    <property type="match status" value="1"/>
</dbReference>
<name>A0A1U7H364_9CYAN</name>
<dbReference type="InterPro" id="IPR027417">
    <property type="entry name" value="P-loop_NTPase"/>
</dbReference>
<evidence type="ECO:0000313" key="9">
    <source>
        <dbReference type="Proteomes" id="UP000186391"/>
    </source>
</evidence>
<dbReference type="GeneID" id="35796462"/>
<feature type="binding site" evidence="5">
    <location>
        <position position="168"/>
    </location>
    <ligand>
        <name>ATP</name>
        <dbReference type="ChEBI" id="CHEBI:30616"/>
    </ligand>
</feature>
<feature type="region of interest" description="NMP" evidence="5">
    <location>
        <begin position="30"/>
        <end position="59"/>
    </location>
</feature>
<dbReference type="AlphaFoldDB" id="A0A1U7H364"/>
<sequence>MRLVIVGGSGSGKSTQAQKLCSQLEIPLIATGELLRQAIANFTNLGRFAQPYMATGELVPDEVIIEFILTQLKQPDAKRGWVLEGYPRTAFQAEELDFLLDQLGQQLTWAIYLQVPQAVMVSRALGRSLPDDQPEIVQRRVELFYDRTIPILEYYDRRRRLLTINGDQSPEMVLHSIMNLLSVC</sequence>
<proteinExistence type="inferred from homology"/>
<comment type="similarity">
    <text evidence="5 6">Belongs to the adenylate kinase family.</text>
</comment>
<dbReference type="UniPathway" id="UPA00588">
    <property type="reaction ID" value="UER00649"/>
</dbReference>
<feature type="binding site" evidence="5">
    <location>
        <position position="127"/>
    </location>
    <ligand>
        <name>ATP</name>
        <dbReference type="ChEBI" id="CHEBI:30616"/>
    </ligand>
</feature>
<comment type="domain">
    <text evidence="5">Consists of three domains, a large central CORE domain and two small peripheral domains, NMPbind and LID, which undergo movements during catalysis. The LID domain closes over the site of phosphoryl transfer upon ATP binding. Assembling and dissambling the active center during each catalytic cycle provides an effective means to prevent ATP hydrolysis.</text>
</comment>
<keyword evidence="9" id="KW-1185">Reference proteome</keyword>
<evidence type="ECO:0000256" key="7">
    <source>
        <dbReference type="RuleBase" id="RU003331"/>
    </source>
</evidence>
<comment type="caution">
    <text evidence="8">The sequence shown here is derived from an EMBL/GenBank/DDBJ whole genome shotgun (WGS) entry which is preliminary data.</text>
</comment>
<accession>A0A1U7H364</accession>
<organism evidence="8 9">
    <name type="scientific">Fischerella major NIES-592</name>
    <dbReference type="NCBI Taxonomy" id="210994"/>
    <lineage>
        <taxon>Bacteria</taxon>
        <taxon>Bacillati</taxon>
        <taxon>Cyanobacteriota</taxon>
        <taxon>Cyanophyceae</taxon>
        <taxon>Nostocales</taxon>
        <taxon>Hapalosiphonaceae</taxon>
        <taxon>Fischerella</taxon>
    </lineage>
</organism>
<evidence type="ECO:0000256" key="6">
    <source>
        <dbReference type="RuleBase" id="RU003330"/>
    </source>
</evidence>
<evidence type="ECO:0000256" key="5">
    <source>
        <dbReference type="HAMAP-Rule" id="MF_00235"/>
    </source>
</evidence>
<comment type="subcellular location">
    <subcellularLocation>
        <location evidence="5 7">Cytoplasm</location>
    </subcellularLocation>
</comment>
<dbReference type="RefSeq" id="WP_009456598.1">
    <property type="nucleotide sequence ID" value="NZ_MRCA01000002.1"/>
</dbReference>
<evidence type="ECO:0000256" key="3">
    <source>
        <dbReference type="ARBA" id="ARBA00022741"/>
    </source>
</evidence>
<evidence type="ECO:0000256" key="1">
    <source>
        <dbReference type="ARBA" id="ARBA00022679"/>
    </source>
</evidence>
<dbReference type="GO" id="GO:0005524">
    <property type="term" value="F:ATP binding"/>
    <property type="evidence" value="ECO:0007669"/>
    <property type="project" value="UniProtKB-UniRule"/>
</dbReference>
<feature type="binding site" evidence="5">
    <location>
        <position position="140"/>
    </location>
    <ligand>
        <name>AMP</name>
        <dbReference type="ChEBI" id="CHEBI:456215"/>
    </ligand>
</feature>
<dbReference type="EC" id="2.7.4.3" evidence="5 7"/>
<comment type="subunit">
    <text evidence="5 7">Monomer.</text>
</comment>
<feature type="binding site" evidence="5">
    <location>
        <position position="36"/>
    </location>
    <ligand>
        <name>AMP</name>
        <dbReference type="ChEBI" id="CHEBI:456215"/>
    </ligand>
</feature>
<feature type="binding site" evidence="5">
    <location>
        <begin position="85"/>
        <end position="88"/>
    </location>
    <ligand>
        <name>AMP</name>
        <dbReference type="ChEBI" id="CHEBI:456215"/>
    </ligand>
</feature>
<keyword evidence="4 5" id="KW-0418">Kinase</keyword>
<dbReference type="PANTHER" id="PTHR23359">
    <property type="entry name" value="NUCLEOTIDE KINASE"/>
    <property type="match status" value="1"/>
</dbReference>
<evidence type="ECO:0000256" key="2">
    <source>
        <dbReference type="ARBA" id="ARBA00022727"/>
    </source>
</evidence>